<dbReference type="RefSeq" id="WP_395823364.1">
    <property type="nucleotide sequence ID" value="NZ_CP043494.1"/>
</dbReference>
<accession>A0ABY9WSD3</accession>
<gene>
    <name evidence="2" type="ORF">F0U60_23200</name>
</gene>
<dbReference type="Proteomes" id="UP001611383">
    <property type="component" value="Chromosome"/>
</dbReference>
<dbReference type="SUPFAM" id="SSF52317">
    <property type="entry name" value="Class I glutamine amidotransferase-like"/>
    <property type="match status" value="1"/>
</dbReference>
<protein>
    <submittedName>
        <fullName evidence="2">DUF4350 domain-containing protein</fullName>
    </submittedName>
</protein>
<name>A0ABY9WSD3_9BACT</name>
<evidence type="ECO:0000259" key="1">
    <source>
        <dbReference type="Pfam" id="PF14258"/>
    </source>
</evidence>
<dbReference type="EMBL" id="CP043494">
    <property type="protein sequence ID" value="WNG46696.1"/>
    <property type="molecule type" value="Genomic_DNA"/>
</dbReference>
<dbReference type="CDD" id="cd03143">
    <property type="entry name" value="A4_beta-galactosidase_middle_domain"/>
    <property type="match status" value="1"/>
</dbReference>
<reference evidence="2 3" key="1">
    <citation type="submission" date="2019-08" db="EMBL/GenBank/DDBJ databases">
        <title>Archangium and Cystobacter genomes.</title>
        <authorList>
            <person name="Chen I.-C.K."/>
            <person name="Wielgoss S."/>
        </authorList>
    </citation>
    <scope>NUCLEOTIDE SEQUENCE [LARGE SCALE GENOMIC DNA]</scope>
    <source>
        <strain evidence="2 3">Cbm 6</strain>
    </source>
</reference>
<dbReference type="InterPro" id="IPR025646">
    <property type="entry name" value="DUF4350"/>
</dbReference>
<sequence length="400" mass="44207">MKGLRTAAFYGVLVALALALGLAVNQSPPPSTTLPSVDNPGPLGLRALYLYLQEAGAPVSALRESFEGAGIPEDVQTVVVAAPTKRPVTEAEAEALRQWVSQGGTLVYLASRDATTQQHLNDWLRISKGPMPPPDAEGLPPEEADLSGTTVRVWVPMGAARGLERFRVTLDQSLRVERPEAVPLAGAKGAAVLWRVPEGRGEVYVAAGVDLAENRRLELLDNLRFWDALAERGPLAFDEYHHSVAPKQEPPSPRALWVFVAQGLVVGLLYAVSRGTRFGPPRPWVVEKHRSALEYVRSLGWLARRSKVERELVPELARQLRRRMHERLGIPLTLPEYEAARLLEQTCGLPASDYLAAREELVRTMDQREIRPSDYARLVRRYAHFEDVITGRTTPPPTQS</sequence>
<dbReference type="Gene3D" id="3.40.50.880">
    <property type="match status" value="1"/>
</dbReference>
<evidence type="ECO:0000313" key="3">
    <source>
        <dbReference type="Proteomes" id="UP001611383"/>
    </source>
</evidence>
<keyword evidence="3" id="KW-1185">Reference proteome</keyword>
<evidence type="ECO:0000313" key="2">
    <source>
        <dbReference type="EMBL" id="WNG46696.1"/>
    </source>
</evidence>
<feature type="domain" description="DUF4350" evidence="1">
    <location>
        <begin position="38"/>
        <end position="229"/>
    </location>
</feature>
<organism evidence="2 3">
    <name type="scientific">Archangium minus</name>
    <dbReference type="NCBI Taxonomy" id="83450"/>
    <lineage>
        <taxon>Bacteria</taxon>
        <taxon>Pseudomonadati</taxon>
        <taxon>Myxococcota</taxon>
        <taxon>Myxococcia</taxon>
        <taxon>Myxococcales</taxon>
        <taxon>Cystobacterineae</taxon>
        <taxon>Archangiaceae</taxon>
        <taxon>Archangium</taxon>
    </lineage>
</organism>
<dbReference type="InterPro" id="IPR029062">
    <property type="entry name" value="Class_I_gatase-like"/>
</dbReference>
<proteinExistence type="predicted"/>
<dbReference type="Pfam" id="PF14258">
    <property type="entry name" value="DUF4350"/>
    <property type="match status" value="1"/>
</dbReference>